<evidence type="ECO:0000313" key="3">
    <source>
        <dbReference type="Proteomes" id="UP000612893"/>
    </source>
</evidence>
<evidence type="ECO:0000313" key="2">
    <source>
        <dbReference type="EMBL" id="MBJ7598070.1"/>
    </source>
</evidence>
<keyword evidence="3" id="KW-1185">Reference proteome</keyword>
<dbReference type="RefSeq" id="WP_338200795.1">
    <property type="nucleotide sequence ID" value="NZ_JAEKNR010000090.1"/>
</dbReference>
<sequence>MPAPGLNPRAPRRNLGEQRLPLPVGSPHAIRRPGRVFRGGPPRARTLLTVAGMAAAVAGAALTALPSNASAGLDGGGYQVGDVRLVARGQGVYAGPEAALVLFEEAGAARAGASTHVNGERMVSGCRMPAGGRSEQCWFQIGDRTLSAEDRLQGGGWERRYDDGQRVRIELTSGRPLPVPFPVGR</sequence>
<organism evidence="2 3">
    <name type="scientific">Candidatus Nephthysia bennettiae</name>
    <dbReference type="NCBI Taxonomy" id="3127016"/>
    <lineage>
        <taxon>Bacteria</taxon>
        <taxon>Bacillati</taxon>
        <taxon>Candidatus Dormiibacterota</taxon>
        <taxon>Candidatus Dormibacteria</taxon>
        <taxon>Candidatus Dormibacterales</taxon>
        <taxon>Candidatus Dormibacteraceae</taxon>
        <taxon>Candidatus Nephthysia</taxon>
    </lineage>
</organism>
<comment type="caution">
    <text evidence="2">The sequence shown here is derived from an EMBL/GenBank/DDBJ whole genome shotgun (WGS) entry which is preliminary data.</text>
</comment>
<feature type="region of interest" description="Disordered" evidence="1">
    <location>
        <begin position="1"/>
        <end position="38"/>
    </location>
</feature>
<evidence type="ECO:0000256" key="1">
    <source>
        <dbReference type="SAM" id="MobiDB-lite"/>
    </source>
</evidence>
<dbReference type="AlphaFoldDB" id="A0A934N2F7"/>
<dbReference type="EMBL" id="JAEKNR010000090">
    <property type="protein sequence ID" value="MBJ7598070.1"/>
    <property type="molecule type" value="Genomic_DNA"/>
</dbReference>
<proteinExistence type="predicted"/>
<dbReference type="Proteomes" id="UP000612893">
    <property type="component" value="Unassembled WGS sequence"/>
</dbReference>
<reference evidence="2" key="1">
    <citation type="submission" date="2020-10" db="EMBL/GenBank/DDBJ databases">
        <title>Ca. Dormibacterota MAGs.</title>
        <authorList>
            <person name="Montgomery K."/>
        </authorList>
    </citation>
    <scope>NUCLEOTIDE SEQUENCE [LARGE SCALE GENOMIC DNA]</scope>
    <source>
        <strain evidence="2">SC8812_S17_10</strain>
    </source>
</reference>
<gene>
    <name evidence="2" type="ORF">JF922_08280</name>
</gene>
<accession>A0A934N2F7</accession>
<name>A0A934N2F7_9BACT</name>
<protein>
    <submittedName>
        <fullName evidence="2">Uncharacterized protein</fullName>
    </submittedName>
</protein>